<dbReference type="InterPro" id="IPR013022">
    <property type="entry name" value="Xyl_isomerase-like_TIM-brl"/>
</dbReference>
<evidence type="ECO:0000313" key="3">
    <source>
        <dbReference type="EMBL" id="RUR01687.1"/>
    </source>
</evidence>
<dbReference type="SUPFAM" id="SSF51658">
    <property type="entry name" value="Xylose isomerase-like"/>
    <property type="match status" value="1"/>
</dbReference>
<dbReference type="AlphaFoldDB" id="A0A433JU43"/>
<dbReference type="GO" id="GO:0016853">
    <property type="term" value="F:isomerase activity"/>
    <property type="evidence" value="ECO:0007669"/>
    <property type="project" value="UniProtKB-KW"/>
</dbReference>
<dbReference type="SMR" id="A0A433JU43"/>
<dbReference type="InterPro" id="IPR050312">
    <property type="entry name" value="IolE/XylAMocC-like"/>
</dbReference>
<dbReference type="EMBL" id="RZGZ01000002">
    <property type="protein sequence ID" value="RUR01687.1"/>
    <property type="molecule type" value="Genomic_DNA"/>
</dbReference>
<organism evidence="3 4">
    <name type="scientific">Labedella endophytica</name>
    <dbReference type="NCBI Taxonomy" id="1523160"/>
    <lineage>
        <taxon>Bacteria</taxon>
        <taxon>Bacillati</taxon>
        <taxon>Actinomycetota</taxon>
        <taxon>Actinomycetes</taxon>
        <taxon>Micrococcales</taxon>
        <taxon>Microbacteriaceae</taxon>
        <taxon>Labedella</taxon>
    </lineage>
</organism>
<accession>A0A433JU43</accession>
<sequence>MQIGVHALVFTGTFDQAGISAAVERTARAGFDLIEFPLMDPFAFDREHAAREIASHGIAATASLGLSEQTDLTSPDPAVREAGETLLAECLDIVHALGSTELCGVLYSAMKKYVTPPTSEGRAASAAAIGRLADKAAGLGITLSLEVVNRYETNLLNTGRQALRFLEDVDRDNVRVHLDTYHMNIEESDLVQPVLDVSERLGYVHIGESHRGYLGSGTVDFDAFFRGLARIDYDGPVVFESFSSTVVSETLSNTLGVWRNLWDDGDDLAAHANRFIRDRLRSVETIALH</sequence>
<dbReference type="RefSeq" id="WP_127049469.1">
    <property type="nucleotide sequence ID" value="NZ_RZGZ01000002.1"/>
</dbReference>
<name>A0A433JU43_9MICO</name>
<feature type="domain" description="Xylose isomerase-like TIM barrel" evidence="2">
    <location>
        <begin position="24"/>
        <end position="253"/>
    </location>
</feature>
<proteinExistence type="predicted"/>
<dbReference type="OrthoDB" id="9801426at2"/>
<evidence type="ECO:0000259" key="2">
    <source>
        <dbReference type="Pfam" id="PF01261"/>
    </source>
</evidence>
<dbReference type="PANTHER" id="PTHR12110">
    <property type="entry name" value="HYDROXYPYRUVATE ISOMERASE"/>
    <property type="match status" value="1"/>
</dbReference>
<evidence type="ECO:0000256" key="1">
    <source>
        <dbReference type="ARBA" id="ARBA00023277"/>
    </source>
</evidence>
<keyword evidence="1" id="KW-0119">Carbohydrate metabolism</keyword>
<dbReference type="InterPro" id="IPR036237">
    <property type="entry name" value="Xyl_isomerase-like_sf"/>
</dbReference>
<evidence type="ECO:0000313" key="4">
    <source>
        <dbReference type="Proteomes" id="UP000274909"/>
    </source>
</evidence>
<dbReference type="PANTHER" id="PTHR12110:SF41">
    <property type="entry name" value="INOSOSE DEHYDRATASE"/>
    <property type="match status" value="1"/>
</dbReference>
<protein>
    <submittedName>
        <fullName evidence="3">Sugar phosphate isomerase/epimerase</fullName>
    </submittedName>
</protein>
<dbReference type="Gene3D" id="3.20.20.150">
    <property type="entry name" value="Divalent-metal-dependent TIM barrel enzymes"/>
    <property type="match status" value="1"/>
</dbReference>
<gene>
    <name evidence="3" type="ORF">ELQ94_09455</name>
</gene>
<dbReference type="Proteomes" id="UP000274909">
    <property type="component" value="Unassembled WGS sequence"/>
</dbReference>
<reference evidence="3 4" key="1">
    <citation type="submission" date="2018-12" db="EMBL/GenBank/DDBJ databases">
        <authorList>
            <person name="Li F."/>
        </authorList>
    </citation>
    <scope>NUCLEOTIDE SEQUENCE [LARGE SCALE GENOMIC DNA]</scope>
    <source>
        <strain evidence="3 4">EGI 6500705</strain>
    </source>
</reference>
<comment type="caution">
    <text evidence="3">The sequence shown here is derived from an EMBL/GenBank/DDBJ whole genome shotgun (WGS) entry which is preliminary data.</text>
</comment>
<dbReference type="Pfam" id="PF01261">
    <property type="entry name" value="AP_endonuc_2"/>
    <property type="match status" value="1"/>
</dbReference>
<keyword evidence="4" id="KW-1185">Reference proteome</keyword>
<keyword evidence="3" id="KW-0413">Isomerase</keyword>